<proteinExistence type="predicted"/>
<name>A0ACC0N1A1_RHOML</name>
<evidence type="ECO:0000313" key="2">
    <source>
        <dbReference type="Proteomes" id="UP001062846"/>
    </source>
</evidence>
<evidence type="ECO:0000313" key="1">
    <source>
        <dbReference type="EMBL" id="KAI8546925.1"/>
    </source>
</evidence>
<dbReference type="Proteomes" id="UP001062846">
    <property type="component" value="Chromosome 7"/>
</dbReference>
<organism evidence="1 2">
    <name type="scientific">Rhododendron molle</name>
    <name type="common">Chinese azalea</name>
    <name type="synonym">Azalea mollis</name>
    <dbReference type="NCBI Taxonomy" id="49168"/>
    <lineage>
        <taxon>Eukaryota</taxon>
        <taxon>Viridiplantae</taxon>
        <taxon>Streptophyta</taxon>
        <taxon>Embryophyta</taxon>
        <taxon>Tracheophyta</taxon>
        <taxon>Spermatophyta</taxon>
        <taxon>Magnoliopsida</taxon>
        <taxon>eudicotyledons</taxon>
        <taxon>Gunneridae</taxon>
        <taxon>Pentapetalae</taxon>
        <taxon>asterids</taxon>
        <taxon>Ericales</taxon>
        <taxon>Ericaceae</taxon>
        <taxon>Ericoideae</taxon>
        <taxon>Rhodoreae</taxon>
        <taxon>Rhododendron</taxon>
    </lineage>
</organism>
<comment type="caution">
    <text evidence="1">The sequence shown here is derived from an EMBL/GenBank/DDBJ whole genome shotgun (WGS) entry which is preliminary data.</text>
</comment>
<keyword evidence="2" id="KW-1185">Reference proteome</keyword>
<reference evidence="1" key="1">
    <citation type="submission" date="2022-02" db="EMBL/GenBank/DDBJ databases">
        <title>Plant Genome Project.</title>
        <authorList>
            <person name="Zhang R.-G."/>
        </authorList>
    </citation>
    <scope>NUCLEOTIDE SEQUENCE</scope>
    <source>
        <strain evidence="1">AT1</strain>
    </source>
</reference>
<protein>
    <submittedName>
        <fullName evidence="1">Uncharacterized protein</fullName>
    </submittedName>
</protein>
<sequence>MDSGETPGADHSSQIEVTLPPIAPEGVTMAEVVPETTGVSDQATLAEEAMAPAAAVVGSGDDDGGSVVLAGYGQETETPGAVESMGGAEVSSQSEAVVGVEERTTEGLGGGSLDQVVEEVETSLIREPRTDLGKAPIVEGEQVVEPMVKDTPLIFVGSGTGAGLSRHIGMGDYLATASMEDVLEVMRGFPGLADALLAAREAELQAELGTGGAGEPEAEERRVDEEAGGVMAPRKIVRQADFGEFVGVLAKGVCNDRPVVRALAERWWDTTNTLHFSFGKLTVTPLDFAAITGLRVGGDHLSFDAHEAAAFNDAGYLSEAEADDAKYAQLLGFWTERLLTDRVEEEQMARCFLLYLLGASLFPNRRNRVHLSLLPASRDVGEIARFDWGGAALGTCYAFMGSLSRGAGVSLGGYWRLWTYEVIGMYPPETTCPDDTILLRALRWSTEYKGVKRGRGKLDAFRLYLDELRPDQSLRLDAFRVPGPLPALVQRTGQYTRREVERFARPDPELESFFQAGASLAVDYAEYRARYLMPSLRIRAAWEVAQAARGGIGGRRGRRRDRCDGGSGGDGGHGDGGRSEGAGPSGTTFPALSWTVDVTTPQGAPGLVVVPRPSAEAPEFLAQAPPGYVKEMAEAMMGLKQLVRQYAMGHPPEVLSRTGGTMARGGASRGLRWKSVRFPVRQVSSAGSREEPPSKRTRHSVGTEDEPIDVSEDETPEPTDVDLEATSGGAVPRATGTQEVSSSPVDEEVSEENEEEGEDGDDES</sequence>
<gene>
    <name evidence="1" type="ORF">RHMOL_Rhmol07G0157300</name>
</gene>
<dbReference type="EMBL" id="CM046394">
    <property type="protein sequence ID" value="KAI8546925.1"/>
    <property type="molecule type" value="Genomic_DNA"/>
</dbReference>
<accession>A0ACC0N1A1</accession>